<keyword evidence="7" id="KW-0547">Nucleotide-binding</keyword>
<dbReference type="InterPro" id="IPR004358">
    <property type="entry name" value="Sig_transdc_His_kin-like_C"/>
</dbReference>
<dbReference type="PANTHER" id="PTHR45339">
    <property type="entry name" value="HYBRID SIGNAL TRANSDUCTION HISTIDINE KINASE J"/>
    <property type="match status" value="1"/>
</dbReference>
<dbReference type="PROSITE" id="PS50110">
    <property type="entry name" value="RESPONSE_REGULATORY"/>
    <property type="match status" value="1"/>
</dbReference>
<evidence type="ECO:0000256" key="1">
    <source>
        <dbReference type="ARBA" id="ARBA00000085"/>
    </source>
</evidence>
<keyword evidence="5 13" id="KW-0597">Phosphoprotein</keyword>
<dbReference type="SUPFAM" id="SSF55785">
    <property type="entry name" value="PYP-like sensor domain (PAS domain)"/>
    <property type="match status" value="1"/>
</dbReference>
<evidence type="ECO:0000256" key="2">
    <source>
        <dbReference type="ARBA" id="ARBA00004651"/>
    </source>
</evidence>
<dbReference type="GO" id="GO:0005886">
    <property type="term" value="C:plasma membrane"/>
    <property type="evidence" value="ECO:0007669"/>
    <property type="project" value="UniProtKB-SubCell"/>
</dbReference>
<feature type="modified residue" description="Phosphohistidine" evidence="12">
    <location>
        <position position="600"/>
    </location>
</feature>
<dbReference type="FunFam" id="3.30.565.10:FF:000010">
    <property type="entry name" value="Sensor histidine kinase RcsC"/>
    <property type="match status" value="1"/>
</dbReference>
<protein>
    <recommendedName>
        <fullName evidence="3">histidine kinase</fullName>
        <ecNumber evidence="3">2.7.13.3</ecNumber>
    </recommendedName>
</protein>
<dbReference type="Pfam" id="PF00072">
    <property type="entry name" value="Response_reg"/>
    <property type="match status" value="1"/>
</dbReference>
<evidence type="ECO:0000256" key="12">
    <source>
        <dbReference type="PROSITE-ProRule" id="PRU00110"/>
    </source>
</evidence>
<dbReference type="InterPro" id="IPR001789">
    <property type="entry name" value="Sig_transdc_resp-reg_receiver"/>
</dbReference>
<dbReference type="EC" id="2.7.13.3" evidence="3"/>
<dbReference type="Pfam" id="PF01627">
    <property type="entry name" value="Hpt"/>
    <property type="match status" value="1"/>
</dbReference>
<evidence type="ECO:0000256" key="6">
    <source>
        <dbReference type="ARBA" id="ARBA00022692"/>
    </source>
</evidence>
<organism evidence="20 21">
    <name type="scientific">Rhodohalobacter mucosus</name>
    <dbReference type="NCBI Taxonomy" id="2079485"/>
    <lineage>
        <taxon>Bacteria</taxon>
        <taxon>Pseudomonadati</taxon>
        <taxon>Balneolota</taxon>
        <taxon>Balneolia</taxon>
        <taxon>Balneolales</taxon>
        <taxon>Balneolaceae</taxon>
        <taxon>Rhodohalobacter</taxon>
    </lineage>
</organism>
<evidence type="ECO:0000313" key="21">
    <source>
        <dbReference type="Proteomes" id="UP000245533"/>
    </source>
</evidence>
<evidence type="ECO:0000256" key="3">
    <source>
        <dbReference type="ARBA" id="ARBA00012438"/>
    </source>
</evidence>
<feature type="domain" description="PAC" evidence="18">
    <location>
        <begin position="87"/>
        <end position="139"/>
    </location>
</feature>
<dbReference type="InterPro" id="IPR011006">
    <property type="entry name" value="CheY-like_superfamily"/>
</dbReference>
<dbReference type="InterPro" id="IPR003594">
    <property type="entry name" value="HATPase_dom"/>
</dbReference>
<feature type="modified residue" description="4-aspartylphosphate" evidence="13">
    <location>
        <position position="454"/>
    </location>
</feature>
<dbReference type="Pfam" id="PF02518">
    <property type="entry name" value="HATPase_c"/>
    <property type="match status" value="1"/>
</dbReference>
<keyword evidence="14" id="KW-0175">Coiled coil</keyword>
<dbReference type="CDD" id="cd16922">
    <property type="entry name" value="HATPase_EvgS-ArcB-TorS-like"/>
    <property type="match status" value="1"/>
</dbReference>
<dbReference type="SUPFAM" id="SSF47384">
    <property type="entry name" value="Homodimeric domain of signal transducing histidine kinase"/>
    <property type="match status" value="1"/>
</dbReference>
<dbReference type="SMART" id="SM00448">
    <property type="entry name" value="REC"/>
    <property type="match status" value="1"/>
</dbReference>
<dbReference type="InterPro" id="IPR036890">
    <property type="entry name" value="HATPase_C_sf"/>
</dbReference>
<gene>
    <name evidence="20" type="ORF">DDZ15_03600</name>
</gene>
<keyword evidence="9" id="KW-1133">Transmembrane helix</keyword>
<dbReference type="GO" id="GO:0005524">
    <property type="term" value="F:ATP binding"/>
    <property type="evidence" value="ECO:0007669"/>
    <property type="project" value="UniProtKB-KW"/>
</dbReference>
<dbReference type="Gene3D" id="1.10.287.130">
    <property type="match status" value="1"/>
</dbReference>
<dbReference type="Pfam" id="PF13426">
    <property type="entry name" value="PAS_9"/>
    <property type="match status" value="1"/>
</dbReference>
<dbReference type="InterPro" id="IPR000700">
    <property type="entry name" value="PAS-assoc_C"/>
</dbReference>
<dbReference type="SMART" id="SM00387">
    <property type="entry name" value="HATPase_c"/>
    <property type="match status" value="1"/>
</dbReference>
<dbReference type="RefSeq" id="WP_109644975.1">
    <property type="nucleotide sequence ID" value="NZ_QGGB01000003.1"/>
</dbReference>
<dbReference type="OrthoDB" id="9781208at2"/>
<evidence type="ECO:0000259" key="19">
    <source>
        <dbReference type="PROSITE" id="PS50894"/>
    </source>
</evidence>
<keyword evidence="8" id="KW-0067">ATP-binding</keyword>
<sequence>MNGDSFFSRHPGLAEQISRHLFNAVVIYSFESGEPASVYANPLFYKLTGASPDDIIGKPPQLSFNHSRTPSDRYLDFMNHVLERKPVHGELQLFTENEQSLWVTARSVPLTTPGQNPPALLVVLNDLTQLKKKERELEQAQRTADESARVKEKFLAKMSHEMRTPINAVLGMAQLLEDTPLNQKQKEFVEELRLSSENLLAMVNDILEFNMIDSGGLQLNHRPFNIRKQLQLLVDKLTERAKEKGLSMELVISEKAPEKVGGDPVRLSQILMNLIANAIKFTKYGGVKVLVRSEEHSNEKVLIEIKVKDTGIGISPELMSNIFENFPRASGITNYTYGTTGLGLSLANELTRYMGGKLDVESVVGTGSVFTVSIPFEKIGKTKESGEAEPSRNKTDDDKSLEGKRILVVDDYMVNRRIVKGMLEKEGCSVDQAADGETGLKMIREGEYDIVFMDVQMQGMDGLDVTRKVREEEAESGRHLPIVAITASVLDKDIIACREAGMDHFIGKPFNKNDLIEAVKTDYSSETTAKKTSPPETETDSETDIEDRINLSVLSEMAGGNREMMDDMIDLFKTQTPELLRKADDEIRQGEFLAAGKTVHTLKPTFTYMGLDRAFNLSAEIERLAADHDENEEVDADTFREKFAELKTGIENALSKIGS</sequence>
<keyword evidence="4" id="KW-1003">Cell membrane</keyword>
<comment type="subcellular location">
    <subcellularLocation>
        <location evidence="2">Cell membrane</location>
        <topology evidence="2">Multi-pass membrane protein</topology>
    </subcellularLocation>
</comment>
<feature type="domain" description="HPt" evidence="19">
    <location>
        <begin position="561"/>
        <end position="659"/>
    </location>
</feature>
<comment type="catalytic activity">
    <reaction evidence="1">
        <text>ATP + protein L-histidine = ADP + protein N-phospho-L-histidine.</text>
        <dbReference type="EC" id="2.7.13.3"/>
    </reaction>
</comment>
<dbReference type="SMART" id="SM00388">
    <property type="entry name" value="HisKA"/>
    <property type="match status" value="1"/>
</dbReference>
<dbReference type="PROSITE" id="PS50113">
    <property type="entry name" value="PAC"/>
    <property type="match status" value="1"/>
</dbReference>
<dbReference type="InterPro" id="IPR036641">
    <property type="entry name" value="HPT_dom_sf"/>
</dbReference>
<dbReference type="SUPFAM" id="SSF55874">
    <property type="entry name" value="ATPase domain of HSP90 chaperone/DNA topoisomerase II/histidine kinase"/>
    <property type="match status" value="1"/>
</dbReference>
<evidence type="ECO:0000256" key="7">
    <source>
        <dbReference type="ARBA" id="ARBA00022741"/>
    </source>
</evidence>
<evidence type="ECO:0000256" key="15">
    <source>
        <dbReference type="SAM" id="MobiDB-lite"/>
    </source>
</evidence>
<evidence type="ECO:0000256" key="13">
    <source>
        <dbReference type="PROSITE-ProRule" id="PRU00169"/>
    </source>
</evidence>
<evidence type="ECO:0000256" key="8">
    <source>
        <dbReference type="ARBA" id="ARBA00022840"/>
    </source>
</evidence>
<dbReference type="AlphaFoldDB" id="A0A316TXH6"/>
<dbReference type="EMBL" id="QGGB01000003">
    <property type="protein sequence ID" value="PWN07362.1"/>
    <property type="molecule type" value="Genomic_DNA"/>
</dbReference>
<accession>A0A316TXH6</accession>
<keyword evidence="21" id="KW-1185">Reference proteome</keyword>
<evidence type="ECO:0000259" key="18">
    <source>
        <dbReference type="PROSITE" id="PS50113"/>
    </source>
</evidence>
<feature type="domain" description="Histidine kinase" evidence="16">
    <location>
        <begin position="157"/>
        <end position="378"/>
    </location>
</feature>
<dbReference type="PANTHER" id="PTHR45339:SF1">
    <property type="entry name" value="HYBRID SIGNAL TRANSDUCTION HISTIDINE KINASE J"/>
    <property type="match status" value="1"/>
</dbReference>
<dbReference type="Gene3D" id="3.30.450.20">
    <property type="entry name" value="PAS domain"/>
    <property type="match status" value="1"/>
</dbReference>
<dbReference type="InterPro" id="IPR035965">
    <property type="entry name" value="PAS-like_dom_sf"/>
</dbReference>
<keyword evidence="11" id="KW-0472">Membrane</keyword>
<feature type="compositionally biased region" description="Polar residues" evidence="15">
    <location>
        <begin position="522"/>
        <end position="531"/>
    </location>
</feature>
<dbReference type="CDD" id="cd00130">
    <property type="entry name" value="PAS"/>
    <property type="match status" value="1"/>
</dbReference>
<dbReference type="InterPro" id="IPR008207">
    <property type="entry name" value="Sig_transdc_His_kin_Hpt_dom"/>
</dbReference>
<dbReference type="InterPro" id="IPR005467">
    <property type="entry name" value="His_kinase_dom"/>
</dbReference>
<feature type="coiled-coil region" evidence="14">
    <location>
        <begin position="123"/>
        <end position="150"/>
    </location>
</feature>
<dbReference type="PROSITE" id="PS50894">
    <property type="entry name" value="HPT"/>
    <property type="match status" value="1"/>
</dbReference>
<dbReference type="GO" id="GO:0000155">
    <property type="term" value="F:phosphorelay sensor kinase activity"/>
    <property type="evidence" value="ECO:0007669"/>
    <property type="project" value="InterPro"/>
</dbReference>
<evidence type="ECO:0000256" key="9">
    <source>
        <dbReference type="ARBA" id="ARBA00022989"/>
    </source>
</evidence>
<dbReference type="CDD" id="cd17546">
    <property type="entry name" value="REC_hyHK_CKI1_RcsC-like"/>
    <property type="match status" value="1"/>
</dbReference>
<evidence type="ECO:0000256" key="10">
    <source>
        <dbReference type="ARBA" id="ARBA00023012"/>
    </source>
</evidence>
<name>A0A316TXH6_9BACT</name>
<evidence type="ECO:0000256" key="4">
    <source>
        <dbReference type="ARBA" id="ARBA00022475"/>
    </source>
</evidence>
<feature type="region of interest" description="Disordered" evidence="15">
    <location>
        <begin position="522"/>
        <end position="544"/>
    </location>
</feature>
<evidence type="ECO:0000256" key="11">
    <source>
        <dbReference type="ARBA" id="ARBA00023136"/>
    </source>
</evidence>
<evidence type="ECO:0000256" key="14">
    <source>
        <dbReference type="SAM" id="Coils"/>
    </source>
</evidence>
<evidence type="ECO:0000256" key="5">
    <source>
        <dbReference type="ARBA" id="ARBA00022553"/>
    </source>
</evidence>
<dbReference type="Proteomes" id="UP000245533">
    <property type="component" value="Unassembled WGS sequence"/>
</dbReference>
<dbReference type="SUPFAM" id="SSF52172">
    <property type="entry name" value="CheY-like"/>
    <property type="match status" value="1"/>
</dbReference>
<comment type="caution">
    <text evidence="20">The sequence shown here is derived from an EMBL/GenBank/DDBJ whole genome shotgun (WGS) entry which is preliminary data.</text>
</comment>
<dbReference type="Gene3D" id="1.20.120.160">
    <property type="entry name" value="HPT domain"/>
    <property type="match status" value="1"/>
</dbReference>
<evidence type="ECO:0000313" key="20">
    <source>
        <dbReference type="EMBL" id="PWN07362.1"/>
    </source>
</evidence>
<dbReference type="PRINTS" id="PR00344">
    <property type="entry name" value="BCTRLSENSOR"/>
</dbReference>
<dbReference type="Pfam" id="PF00512">
    <property type="entry name" value="HisKA"/>
    <property type="match status" value="1"/>
</dbReference>
<evidence type="ECO:0000259" key="17">
    <source>
        <dbReference type="PROSITE" id="PS50110"/>
    </source>
</evidence>
<keyword evidence="10" id="KW-0902">Two-component regulatory system</keyword>
<dbReference type="SUPFAM" id="SSF47226">
    <property type="entry name" value="Histidine-containing phosphotransfer domain, HPT domain"/>
    <property type="match status" value="1"/>
</dbReference>
<dbReference type="InterPro" id="IPR036097">
    <property type="entry name" value="HisK_dim/P_sf"/>
</dbReference>
<keyword evidence="6" id="KW-0812">Transmembrane</keyword>
<feature type="domain" description="Response regulatory" evidence="17">
    <location>
        <begin position="405"/>
        <end position="523"/>
    </location>
</feature>
<dbReference type="InterPro" id="IPR000014">
    <property type="entry name" value="PAS"/>
</dbReference>
<evidence type="ECO:0000259" key="16">
    <source>
        <dbReference type="PROSITE" id="PS50109"/>
    </source>
</evidence>
<dbReference type="NCBIfam" id="TIGR00229">
    <property type="entry name" value="sensory_box"/>
    <property type="match status" value="1"/>
</dbReference>
<dbReference type="Gene3D" id="3.30.565.10">
    <property type="entry name" value="Histidine kinase-like ATPase, C-terminal domain"/>
    <property type="match status" value="1"/>
</dbReference>
<dbReference type="Gene3D" id="3.40.50.2300">
    <property type="match status" value="1"/>
</dbReference>
<dbReference type="CDD" id="cd00082">
    <property type="entry name" value="HisKA"/>
    <property type="match status" value="1"/>
</dbReference>
<dbReference type="InterPro" id="IPR003661">
    <property type="entry name" value="HisK_dim/P_dom"/>
</dbReference>
<reference evidence="20 21" key="1">
    <citation type="submission" date="2018-05" db="EMBL/GenBank/DDBJ databases">
        <title>Rhodohalobacter halophilus gen. nov., sp. nov., a moderately halophilic member of the family Balneolaceae.</title>
        <authorList>
            <person name="Liu Z.-W."/>
        </authorList>
    </citation>
    <scope>NUCLEOTIDE SEQUENCE [LARGE SCALE GENOMIC DNA]</scope>
    <source>
        <strain evidence="20 21">8A47</strain>
    </source>
</reference>
<dbReference type="PROSITE" id="PS50109">
    <property type="entry name" value="HIS_KIN"/>
    <property type="match status" value="1"/>
</dbReference>
<proteinExistence type="predicted"/>